<dbReference type="InterPro" id="IPR036217">
    <property type="entry name" value="MethylDNA_cys_MeTrfase_DNAb"/>
</dbReference>
<dbReference type="PANTHER" id="PTHR42942">
    <property type="entry name" value="6-O-METHYLGUANINE DNA METHYLTRANSFERASE"/>
    <property type="match status" value="1"/>
</dbReference>
<dbReference type="InterPro" id="IPR052520">
    <property type="entry name" value="ATL_DNA_repair"/>
</dbReference>
<organism evidence="2 3">
    <name type="scientific">Capsulimonas corticalis</name>
    <dbReference type="NCBI Taxonomy" id="2219043"/>
    <lineage>
        <taxon>Bacteria</taxon>
        <taxon>Bacillati</taxon>
        <taxon>Armatimonadota</taxon>
        <taxon>Armatimonadia</taxon>
        <taxon>Capsulimonadales</taxon>
        <taxon>Capsulimonadaceae</taxon>
        <taxon>Capsulimonas</taxon>
    </lineage>
</organism>
<keyword evidence="3" id="KW-1185">Reference proteome</keyword>
<dbReference type="Pfam" id="PF01035">
    <property type="entry name" value="DNA_binding_1"/>
    <property type="match status" value="1"/>
</dbReference>
<dbReference type="SUPFAM" id="SSF46767">
    <property type="entry name" value="Methylated DNA-protein cysteine methyltransferase, C-terminal domain"/>
    <property type="match status" value="1"/>
</dbReference>
<reference evidence="2 3" key="1">
    <citation type="journal article" date="2019" name="Int. J. Syst. Evol. Microbiol.">
        <title>Capsulimonas corticalis gen. nov., sp. nov., an aerobic capsulated bacterium, of a novel bacterial order, Capsulimonadales ord. nov., of the class Armatimonadia of the phylum Armatimonadetes.</title>
        <authorList>
            <person name="Li J."/>
            <person name="Kudo C."/>
            <person name="Tonouchi A."/>
        </authorList>
    </citation>
    <scope>NUCLEOTIDE SEQUENCE [LARGE SCALE GENOMIC DNA]</scope>
    <source>
        <strain evidence="2 3">AX-7</strain>
    </source>
</reference>
<dbReference type="AlphaFoldDB" id="A0A402CPL4"/>
<name>A0A402CPL4_9BACT</name>
<keyword evidence="1" id="KW-0227">DNA damage</keyword>
<dbReference type="InterPro" id="IPR036388">
    <property type="entry name" value="WH-like_DNA-bd_sf"/>
</dbReference>
<dbReference type="Gene3D" id="1.10.10.10">
    <property type="entry name" value="Winged helix-like DNA-binding domain superfamily/Winged helix DNA-binding domain"/>
    <property type="match status" value="1"/>
</dbReference>
<evidence type="ECO:0000313" key="3">
    <source>
        <dbReference type="Proteomes" id="UP000287394"/>
    </source>
</evidence>
<evidence type="ECO:0000313" key="2">
    <source>
        <dbReference type="EMBL" id="BDI32913.1"/>
    </source>
</evidence>
<dbReference type="GO" id="GO:0003824">
    <property type="term" value="F:catalytic activity"/>
    <property type="evidence" value="ECO:0007669"/>
    <property type="project" value="InterPro"/>
</dbReference>
<dbReference type="Proteomes" id="UP000287394">
    <property type="component" value="Chromosome"/>
</dbReference>
<dbReference type="EMBL" id="AP025739">
    <property type="protein sequence ID" value="BDI32913.1"/>
    <property type="molecule type" value="Genomic_DNA"/>
</dbReference>
<proteinExistence type="predicted"/>
<accession>A0A402CPL4</accession>
<evidence type="ECO:0000256" key="1">
    <source>
        <dbReference type="ARBA" id="ARBA00022763"/>
    </source>
</evidence>
<gene>
    <name evidence="2" type="ORF">CCAX7_49640</name>
</gene>
<dbReference type="InterPro" id="IPR014048">
    <property type="entry name" value="MethylDNA_cys_MeTrfase_DNA-bd"/>
</dbReference>
<dbReference type="RefSeq" id="WP_165863901.1">
    <property type="nucleotide sequence ID" value="NZ_AP025739.1"/>
</dbReference>
<dbReference type="CDD" id="cd06445">
    <property type="entry name" value="ATase"/>
    <property type="match status" value="1"/>
</dbReference>
<dbReference type="KEGG" id="ccot:CCAX7_49640"/>
<dbReference type="GO" id="GO:0006281">
    <property type="term" value="P:DNA repair"/>
    <property type="evidence" value="ECO:0007669"/>
    <property type="project" value="InterPro"/>
</dbReference>
<dbReference type="PANTHER" id="PTHR42942:SF1">
    <property type="entry name" value="ALKYLTRANSFERASE-LIKE PROTEIN 1"/>
    <property type="match status" value="1"/>
</dbReference>
<protein>
    <submittedName>
        <fullName evidence="2">Uncharacterized protein</fullName>
    </submittedName>
</protein>
<sequence>MSSPIEPEFQKIYDVVRAIPRGSVLSYGDVAKIAGSTARTVGWAMGNVDGLDVPWQRVVGADGYLRIGKRSPELKEKQHRLLLEEGVEFLENGYVDMAKQRDAGAPPPVPQTLSLDLDE</sequence>